<feature type="compositionally biased region" description="Basic residues" evidence="1">
    <location>
        <begin position="36"/>
        <end position="46"/>
    </location>
</feature>
<dbReference type="Proteomes" id="UP000636709">
    <property type="component" value="Unassembled WGS sequence"/>
</dbReference>
<reference evidence="2" key="1">
    <citation type="submission" date="2020-07" db="EMBL/GenBank/DDBJ databases">
        <title>Genome sequence and genetic diversity analysis of an under-domesticated orphan crop, white fonio (Digitaria exilis).</title>
        <authorList>
            <person name="Bennetzen J.L."/>
            <person name="Chen S."/>
            <person name="Ma X."/>
            <person name="Wang X."/>
            <person name="Yssel A.E.J."/>
            <person name="Chaluvadi S.R."/>
            <person name="Johnson M."/>
            <person name="Gangashetty P."/>
            <person name="Hamidou F."/>
            <person name="Sanogo M.D."/>
            <person name="Zwaenepoel A."/>
            <person name="Wallace J."/>
            <person name="Van De Peer Y."/>
            <person name="Van Deynze A."/>
        </authorList>
    </citation>
    <scope>NUCLEOTIDE SEQUENCE</scope>
    <source>
        <tissue evidence="2">Leaves</tissue>
    </source>
</reference>
<feature type="region of interest" description="Disordered" evidence="1">
    <location>
        <begin position="131"/>
        <end position="159"/>
    </location>
</feature>
<dbReference type="AlphaFoldDB" id="A0A835C868"/>
<keyword evidence="3" id="KW-1185">Reference proteome</keyword>
<feature type="compositionally biased region" description="Basic residues" evidence="1">
    <location>
        <begin position="58"/>
        <end position="72"/>
    </location>
</feature>
<name>A0A835C868_9POAL</name>
<evidence type="ECO:0000256" key="1">
    <source>
        <dbReference type="SAM" id="MobiDB-lite"/>
    </source>
</evidence>
<accession>A0A835C868</accession>
<dbReference type="EMBL" id="JACEFO010001669">
    <property type="protein sequence ID" value="KAF8722897.1"/>
    <property type="molecule type" value="Genomic_DNA"/>
</dbReference>
<protein>
    <submittedName>
        <fullName evidence="2">Uncharacterized protein</fullName>
    </submittedName>
</protein>
<organism evidence="2 3">
    <name type="scientific">Digitaria exilis</name>
    <dbReference type="NCBI Taxonomy" id="1010633"/>
    <lineage>
        <taxon>Eukaryota</taxon>
        <taxon>Viridiplantae</taxon>
        <taxon>Streptophyta</taxon>
        <taxon>Embryophyta</taxon>
        <taxon>Tracheophyta</taxon>
        <taxon>Spermatophyta</taxon>
        <taxon>Magnoliopsida</taxon>
        <taxon>Liliopsida</taxon>
        <taxon>Poales</taxon>
        <taxon>Poaceae</taxon>
        <taxon>PACMAD clade</taxon>
        <taxon>Panicoideae</taxon>
        <taxon>Panicodae</taxon>
        <taxon>Paniceae</taxon>
        <taxon>Anthephorinae</taxon>
        <taxon>Digitaria</taxon>
    </lineage>
</organism>
<feature type="region of interest" description="Disordered" evidence="1">
    <location>
        <begin position="36"/>
        <end position="116"/>
    </location>
</feature>
<feature type="compositionally biased region" description="Low complexity" evidence="1">
    <location>
        <begin position="131"/>
        <end position="144"/>
    </location>
</feature>
<comment type="caution">
    <text evidence="2">The sequence shown here is derived from an EMBL/GenBank/DDBJ whole genome shotgun (WGS) entry which is preliminary data.</text>
</comment>
<evidence type="ECO:0000313" key="2">
    <source>
        <dbReference type="EMBL" id="KAF8722897.1"/>
    </source>
</evidence>
<proteinExistence type="predicted"/>
<sequence length="200" mass="23067">MMMMTTPRQHRHPNSKAAAAAVAGWWTGRRSRSARRWRRRRCRRATSRWSRATWQRSLRPRRGRSAPTRRHLTGSPRGRAWPRTPMPKTPPRVARRTRPRCATSSRTRRRGWARTTRRWSARTRRGWWAPRCAATPTRRRAPAGSPRPSPPPRGSTAVGSSLLQFAPRPAACPHGTHEHASWLFAPQKNKKTVRVYASVL</sequence>
<gene>
    <name evidence="2" type="ORF">HU200_022034</name>
</gene>
<feature type="region of interest" description="Disordered" evidence="1">
    <location>
        <begin position="1"/>
        <end position="21"/>
    </location>
</feature>
<feature type="compositionally biased region" description="Basic residues" evidence="1">
    <location>
        <begin position="106"/>
        <end position="116"/>
    </location>
</feature>
<evidence type="ECO:0000313" key="3">
    <source>
        <dbReference type="Proteomes" id="UP000636709"/>
    </source>
</evidence>